<evidence type="ECO:0000256" key="3">
    <source>
        <dbReference type="ARBA" id="ARBA00022741"/>
    </source>
</evidence>
<dbReference type="CDD" id="cd05398">
    <property type="entry name" value="NT_ClassII-CCAase"/>
    <property type="match status" value="1"/>
</dbReference>
<dbReference type="PANTHER" id="PTHR13734">
    <property type="entry name" value="TRNA-NUCLEOTIDYLTRANSFERASE"/>
    <property type="match status" value="1"/>
</dbReference>
<evidence type="ECO:0000256" key="2">
    <source>
        <dbReference type="ARBA" id="ARBA00022679"/>
    </source>
</evidence>
<dbReference type="SUPFAM" id="SSF81891">
    <property type="entry name" value="Poly A polymerase C-terminal region-like"/>
    <property type="match status" value="1"/>
</dbReference>
<evidence type="ECO:0000256" key="1">
    <source>
        <dbReference type="ARBA" id="ARBA00007265"/>
    </source>
</evidence>
<dbReference type="EMBL" id="JAHDYR010000001">
    <property type="protein sequence ID" value="KAG9397554.1"/>
    <property type="molecule type" value="Genomic_DNA"/>
</dbReference>
<evidence type="ECO:0000259" key="6">
    <source>
        <dbReference type="Pfam" id="PF01743"/>
    </source>
</evidence>
<organism evidence="8 9">
    <name type="scientific">Carpediemonas membranifera</name>
    <dbReference type="NCBI Taxonomy" id="201153"/>
    <lineage>
        <taxon>Eukaryota</taxon>
        <taxon>Metamonada</taxon>
        <taxon>Carpediemonas-like organisms</taxon>
        <taxon>Carpediemonas</taxon>
    </lineage>
</organism>
<sequence>MSAAINVVIELTELETQLFDILKAVLAKYECKTTLRVAGGWVRDKVLGKQNEDIDITTDNVTGREFAEKVVEYYAETHAEQHRVAVIRADPEKSKHLECARIHILGIWVDFVNLRSEEYNEASRIPTVKFGTPLQDAERRDLTMNALFYNINTGMVEDFLHRGLDDLRAGLIRTPLEPTQTFRDDPLRMLRVARFASRFKFQIHDSIFESMKDSSLLPKLRDIVSQERITHEAQLMLEHPNCQLGINTLVSLGLHTAVIPLPDAWRGYEPCVERAFDGLAMLTTELSSLWTGSASELRLGVSLSAILHPVYGTTTLARMGKKMKETSAVTAVLRDIKMSNREISLVEDILAHAAALAGLDMSRLTRGGVGAVLCGMTNDFKHGLIVPALALSRVTLSTQEYAGLLEFIISQHLCSAPGLRVPVNTKELVSLCGLVWGKPVFKVLPALQRRVLAEVFEAKVDEASDREEAFRMMIGRCGAELAQGLE</sequence>
<keyword evidence="9" id="KW-1185">Reference proteome</keyword>
<dbReference type="AlphaFoldDB" id="A0A8J6E2F1"/>
<dbReference type="GO" id="GO:0005739">
    <property type="term" value="C:mitochondrion"/>
    <property type="evidence" value="ECO:0007669"/>
    <property type="project" value="UniProtKB-ARBA"/>
</dbReference>
<keyword evidence="4 5" id="KW-0694">RNA-binding</keyword>
<dbReference type="OrthoDB" id="445712at2759"/>
<feature type="domain" description="tRNA nucleotidyltransferase/poly(A) polymerase RNA and SrmB- binding" evidence="7">
    <location>
        <begin position="201"/>
        <end position="262"/>
    </location>
</feature>
<keyword evidence="2 5" id="KW-0808">Transferase</keyword>
<dbReference type="GO" id="GO:0052929">
    <property type="term" value="F:ATP:3'-cytidine-cytidine-tRNA adenylyltransferase activity"/>
    <property type="evidence" value="ECO:0007669"/>
    <property type="project" value="TreeGrafter"/>
</dbReference>
<dbReference type="Pfam" id="PF01743">
    <property type="entry name" value="PolyA_pol"/>
    <property type="match status" value="1"/>
</dbReference>
<dbReference type="Proteomes" id="UP000717585">
    <property type="component" value="Unassembled WGS sequence"/>
</dbReference>
<protein>
    <submittedName>
        <fullName evidence="8">CCA tRNA nucleotidyltransferase</fullName>
    </submittedName>
</protein>
<comment type="similarity">
    <text evidence="1 5">Belongs to the tRNA nucleotidyltransferase/poly(A) polymerase family.</text>
</comment>
<dbReference type="GO" id="GO:0000166">
    <property type="term" value="F:nucleotide binding"/>
    <property type="evidence" value="ECO:0007669"/>
    <property type="project" value="UniProtKB-KW"/>
</dbReference>
<name>A0A8J6E2F1_9EUKA</name>
<evidence type="ECO:0000259" key="7">
    <source>
        <dbReference type="Pfam" id="PF12627"/>
    </source>
</evidence>
<dbReference type="Gene3D" id="1.10.3090.10">
    <property type="entry name" value="cca-adding enzyme, domain 2"/>
    <property type="match status" value="1"/>
</dbReference>
<dbReference type="SUPFAM" id="SSF81301">
    <property type="entry name" value="Nucleotidyltransferase"/>
    <property type="match status" value="1"/>
</dbReference>
<dbReference type="FunFam" id="3.30.460.10:FF:000019">
    <property type="entry name" value="tRNA nucleotidyltransferase cca2"/>
    <property type="match status" value="1"/>
</dbReference>
<reference evidence="8" key="1">
    <citation type="submission" date="2021-05" db="EMBL/GenBank/DDBJ databases">
        <title>A free-living protist that lacks canonical eukaryotic 1 DNA replication and segregation systems.</title>
        <authorList>
            <person name="Salas-Leiva D.E."/>
            <person name="Tromer E.C."/>
            <person name="Curtis B.A."/>
            <person name="Jerlstrom-Hultqvist J."/>
            <person name="Kolisko M."/>
            <person name="Yi Z."/>
            <person name="Salas-Leiva J.S."/>
            <person name="Gallot-Lavallee L."/>
            <person name="Kops G.J.P.L."/>
            <person name="Archibald J.M."/>
            <person name="Simpson A.G.B."/>
            <person name="Roger A.J."/>
        </authorList>
    </citation>
    <scope>NUCLEOTIDE SEQUENCE</scope>
    <source>
        <strain evidence="8">BICM</strain>
    </source>
</reference>
<dbReference type="PANTHER" id="PTHR13734:SF5">
    <property type="entry name" value="CCA TRNA NUCLEOTIDYLTRANSFERASE, MITOCHONDRIAL"/>
    <property type="match status" value="1"/>
</dbReference>
<evidence type="ECO:0000313" key="8">
    <source>
        <dbReference type="EMBL" id="KAG9397554.1"/>
    </source>
</evidence>
<evidence type="ECO:0000256" key="5">
    <source>
        <dbReference type="RuleBase" id="RU003953"/>
    </source>
</evidence>
<gene>
    <name evidence="8" type="ORF">J8273_0684</name>
</gene>
<keyword evidence="3" id="KW-0547">Nucleotide-binding</keyword>
<evidence type="ECO:0000256" key="4">
    <source>
        <dbReference type="ARBA" id="ARBA00022884"/>
    </source>
</evidence>
<accession>A0A8J6E2F1</accession>
<dbReference type="GO" id="GO:0003723">
    <property type="term" value="F:RNA binding"/>
    <property type="evidence" value="ECO:0007669"/>
    <property type="project" value="UniProtKB-KW"/>
</dbReference>
<dbReference type="InterPro" id="IPR002646">
    <property type="entry name" value="PolA_pol_head_dom"/>
</dbReference>
<dbReference type="GO" id="GO:0001680">
    <property type="term" value="P:tRNA 3'-terminal CCA addition"/>
    <property type="evidence" value="ECO:0007669"/>
    <property type="project" value="TreeGrafter"/>
</dbReference>
<comment type="caution">
    <text evidence="8">The sequence shown here is derived from an EMBL/GenBank/DDBJ whole genome shotgun (WGS) entry which is preliminary data.</text>
</comment>
<proteinExistence type="inferred from homology"/>
<dbReference type="GO" id="GO:0052927">
    <property type="term" value="F:CC tRNA cytidylyltransferase activity"/>
    <property type="evidence" value="ECO:0007669"/>
    <property type="project" value="TreeGrafter"/>
</dbReference>
<feature type="domain" description="Poly A polymerase head" evidence="6">
    <location>
        <begin position="35"/>
        <end position="173"/>
    </location>
</feature>
<dbReference type="Gene3D" id="3.30.460.10">
    <property type="entry name" value="Beta Polymerase, domain 2"/>
    <property type="match status" value="1"/>
</dbReference>
<dbReference type="Pfam" id="PF12627">
    <property type="entry name" value="PolyA_pol_RNAbd"/>
    <property type="match status" value="1"/>
</dbReference>
<evidence type="ECO:0000313" key="9">
    <source>
        <dbReference type="Proteomes" id="UP000717585"/>
    </source>
</evidence>
<dbReference type="InterPro" id="IPR043519">
    <property type="entry name" value="NT_sf"/>
</dbReference>
<dbReference type="InterPro" id="IPR032828">
    <property type="entry name" value="PolyA_RNA-bd"/>
</dbReference>